<feature type="region of interest" description="Disordered" evidence="1">
    <location>
        <begin position="1"/>
        <end position="68"/>
    </location>
</feature>
<dbReference type="AlphaFoldDB" id="A0A371FC02"/>
<keyword evidence="3" id="KW-1185">Reference proteome</keyword>
<comment type="caution">
    <text evidence="2">The sequence shown here is derived from an EMBL/GenBank/DDBJ whole genome shotgun (WGS) entry which is preliminary data.</text>
</comment>
<evidence type="ECO:0000313" key="2">
    <source>
        <dbReference type="EMBL" id="RDX75643.1"/>
    </source>
</evidence>
<feature type="region of interest" description="Disordered" evidence="1">
    <location>
        <begin position="86"/>
        <end position="119"/>
    </location>
</feature>
<feature type="non-terminal residue" evidence="2">
    <location>
        <position position="1"/>
    </location>
</feature>
<organism evidence="2 3">
    <name type="scientific">Mucuna pruriens</name>
    <name type="common">Velvet bean</name>
    <name type="synonym">Dolichos pruriens</name>
    <dbReference type="NCBI Taxonomy" id="157652"/>
    <lineage>
        <taxon>Eukaryota</taxon>
        <taxon>Viridiplantae</taxon>
        <taxon>Streptophyta</taxon>
        <taxon>Embryophyta</taxon>
        <taxon>Tracheophyta</taxon>
        <taxon>Spermatophyta</taxon>
        <taxon>Magnoliopsida</taxon>
        <taxon>eudicotyledons</taxon>
        <taxon>Gunneridae</taxon>
        <taxon>Pentapetalae</taxon>
        <taxon>rosids</taxon>
        <taxon>fabids</taxon>
        <taxon>Fabales</taxon>
        <taxon>Fabaceae</taxon>
        <taxon>Papilionoideae</taxon>
        <taxon>50 kb inversion clade</taxon>
        <taxon>NPAAA clade</taxon>
        <taxon>indigoferoid/millettioid clade</taxon>
        <taxon>Phaseoleae</taxon>
        <taxon>Mucuna</taxon>
    </lineage>
</organism>
<reference evidence="2" key="1">
    <citation type="submission" date="2018-05" db="EMBL/GenBank/DDBJ databases">
        <title>Draft genome of Mucuna pruriens seed.</title>
        <authorList>
            <person name="Nnadi N.E."/>
            <person name="Vos R."/>
            <person name="Hasami M.H."/>
            <person name="Devisetty U.K."/>
            <person name="Aguiy J.C."/>
        </authorList>
    </citation>
    <scope>NUCLEOTIDE SEQUENCE [LARGE SCALE GENOMIC DNA]</scope>
    <source>
        <strain evidence="2">JCA_2017</strain>
    </source>
</reference>
<evidence type="ECO:0000313" key="3">
    <source>
        <dbReference type="Proteomes" id="UP000257109"/>
    </source>
</evidence>
<gene>
    <name evidence="2" type="ORF">CR513_44452</name>
</gene>
<feature type="compositionally biased region" description="Polar residues" evidence="1">
    <location>
        <begin position="13"/>
        <end position="27"/>
    </location>
</feature>
<accession>A0A371FC02</accession>
<sequence length="143" mass="15478">MNNARACKVYNPGSKQQIFGSSGTTPPVRTPEPMRHYGVHQTVSNELRSLRDGTARDPRDSDGEGPLVEKVTVVESWRRKLVEAEEVLPDETVGRGAESQGKSEQVEEDAAGGRVEDVGQHYVHGVLGSYGTGAEHGKAELHS</sequence>
<feature type="compositionally biased region" description="Basic and acidic residues" evidence="1">
    <location>
        <begin position="48"/>
        <end position="62"/>
    </location>
</feature>
<name>A0A371FC02_MUCPR</name>
<dbReference type="Proteomes" id="UP000257109">
    <property type="component" value="Unassembled WGS sequence"/>
</dbReference>
<proteinExistence type="predicted"/>
<evidence type="ECO:0000256" key="1">
    <source>
        <dbReference type="SAM" id="MobiDB-lite"/>
    </source>
</evidence>
<protein>
    <submittedName>
        <fullName evidence="2">Uncharacterized protein</fullName>
    </submittedName>
</protein>
<dbReference type="EMBL" id="QJKJ01009768">
    <property type="protein sequence ID" value="RDX75643.1"/>
    <property type="molecule type" value="Genomic_DNA"/>
</dbReference>